<evidence type="ECO:0000259" key="3">
    <source>
        <dbReference type="PROSITE" id="PS50110"/>
    </source>
</evidence>
<keyword evidence="1" id="KW-0378">Hydrolase</keyword>
<dbReference type="InterPro" id="IPR001789">
    <property type="entry name" value="Sig_transdc_resp-reg_receiver"/>
</dbReference>
<dbReference type="InterPro" id="IPR003594">
    <property type="entry name" value="HATPase_dom"/>
</dbReference>
<dbReference type="SUPFAM" id="SSF52172">
    <property type="entry name" value="CheY-like"/>
    <property type="match status" value="1"/>
</dbReference>
<name>A0AAE3KCX4_9GAMM</name>
<dbReference type="Pfam" id="PF07228">
    <property type="entry name" value="SpoIIE"/>
    <property type="match status" value="1"/>
</dbReference>
<dbReference type="PROSITE" id="PS50110">
    <property type="entry name" value="RESPONSE_REGULATORY"/>
    <property type="match status" value="1"/>
</dbReference>
<evidence type="ECO:0000256" key="1">
    <source>
        <dbReference type="ARBA" id="ARBA00022801"/>
    </source>
</evidence>
<dbReference type="InterPro" id="IPR036457">
    <property type="entry name" value="PPM-type-like_dom_sf"/>
</dbReference>
<dbReference type="GO" id="GO:0016791">
    <property type="term" value="F:phosphatase activity"/>
    <property type="evidence" value="ECO:0007669"/>
    <property type="project" value="TreeGrafter"/>
</dbReference>
<keyword evidence="2" id="KW-0597">Phosphoprotein</keyword>
<dbReference type="Pfam" id="PF13581">
    <property type="entry name" value="HATPase_c_2"/>
    <property type="match status" value="1"/>
</dbReference>
<evidence type="ECO:0000313" key="5">
    <source>
        <dbReference type="Proteomes" id="UP001205843"/>
    </source>
</evidence>
<dbReference type="Gene3D" id="3.40.50.2300">
    <property type="match status" value="1"/>
</dbReference>
<organism evidence="4 5">
    <name type="scientific">Natronocella acetinitrilica</name>
    <dbReference type="NCBI Taxonomy" id="414046"/>
    <lineage>
        <taxon>Bacteria</taxon>
        <taxon>Pseudomonadati</taxon>
        <taxon>Pseudomonadota</taxon>
        <taxon>Gammaproteobacteria</taxon>
        <taxon>Chromatiales</taxon>
        <taxon>Ectothiorhodospiraceae</taxon>
        <taxon>Natronocella</taxon>
    </lineage>
</organism>
<dbReference type="InterPro" id="IPR052016">
    <property type="entry name" value="Bact_Sigma-Reg"/>
</dbReference>
<dbReference type="SMART" id="SM00448">
    <property type="entry name" value="REC"/>
    <property type="match status" value="1"/>
</dbReference>
<gene>
    <name evidence="4" type="ORF">J2T57_002723</name>
</gene>
<accession>A0AAE3KCX4</accession>
<dbReference type="InterPro" id="IPR001932">
    <property type="entry name" value="PPM-type_phosphatase-like_dom"/>
</dbReference>
<dbReference type="SUPFAM" id="SSF81606">
    <property type="entry name" value="PP2C-like"/>
    <property type="match status" value="1"/>
</dbReference>
<dbReference type="Gene3D" id="3.60.40.10">
    <property type="entry name" value="PPM-type phosphatase domain"/>
    <property type="match status" value="1"/>
</dbReference>
<dbReference type="PANTHER" id="PTHR43156">
    <property type="entry name" value="STAGE II SPORULATION PROTEIN E-RELATED"/>
    <property type="match status" value="1"/>
</dbReference>
<dbReference type="PANTHER" id="PTHR43156:SF2">
    <property type="entry name" value="STAGE II SPORULATION PROTEIN E"/>
    <property type="match status" value="1"/>
</dbReference>
<dbReference type="Proteomes" id="UP001205843">
    <property type="component" value="Unassembled WGS sequence"/>
</dbReference>
<sequence>MAAERDPAAGAKPASNGVVLIVDDEPVNRQLLEGMLRGRGMTVVQAGNGREAVELFAEQPPDLVLMDVLMPEMDGYEATRRIKAAQGDWFTPVLFVTALSDEQQLAQCVECGGDDFVSKPVNRVQLNAKIDSWLRIKDLYRTVRTQRDELDAYQTRNEVDQRLARDIMEKALRSDLLRQQSGIDYCYQPADILSGDMLLAARAPSGRADILVGDFTGHGVAAAMGSVPVSDLFHRMVREGRDPGEIIDAINQRLYVYLPANLFLAAALVSVSPDGRTVSVWNGGMPDLLWLRDGELVERLPSTHLPLGIEERIRSHDRLCCYCNLEPGDLLLLYSDGVTEARNPQGEPFGESRLREAVRATGGDATQLGQRLDEFRGQRQRVDDLTILALRPDQLMETALLERSQSAPAMWTLSMLFDAEAMRQASPIPALVQLIVDIEKLAAEDGRRILTIITELFTNALEHGMLAMNSSLKRDASGFDDYYDLRRHRLETLRDGSLQLEVALRKHATTGRQLVIRVRDSGPGFDHDRLVPTLHRPAAENEFSGRGLRLVRGLCSDLRFHGRGNAVEAIYGIDAGPQRH</sequence>
<dbReference type="Gene3D" id="3.30.565.10">
    <property type="entry name" value="Histidine kinase-like ATPase, C-terminal domain"/>
    <property type="match status" value="1"/>
</dbReference>
<dbReference type="RefSeq" id="WP_253479140.1">
    <property type="nucleotide sequence ID" value="NZ_JALJXV010000006.1"/>
</dbReference>
<dbReference type="GO" id="GO:0000160">
    <property type="term" value="P:phosphorelay signal transduction system"/>
    <property type="evidence" value="ECO:0007669"/>
    <property type="project" value="InterPro"/>
</dbReference>
<dbReference type="InterPro" id="IPR036890">
    <property type="entry name" value="HATPase_C_sf"/>
</dbReference>
<dbReference type="EMBL" id="JALJXV010000006">
    <property type="protein sequence ID" value="MCP1675573.1"/>
    <property type="molecule type" value="Genomic_DNA"/>
</dbReference>
<dbReference type="SUPFAM" id="SSF55874">
    <property type="entry name" value="ATPase domain of HSP90 chaperone/DNA topoisomerase II/histidine kinase"/>
    <property type="match status" value="1"/>
</dbReference>
<evidence type="ECO:0000313" key="4">
    <source>
        <dbReference type="EMBL" id="MCP1675573.1"/>
    </source>
</evidence>
<dbReference type="CDD" id="cd16936">
    <property type="entry name" value="HATPase_RsbW-like"/>
    <property type="match status" value="1"/>
</dbReference>
<protein>
    <submittedName>
        <fullName evidence="4">CheY-like chemotaxis protein</fullName>
    </submittedName>
</protein>
<feature type="domain" description="Response regulatory" evidence="3">
    <location>
        <begin position="18"/>
        <end position="134"/>
    </location>
</feature>
<evidence type="ECO:0000256" key="2">
    <source>
        <dbReference type="PROSITE-ProRule" id="PRU00169"/>
    </source>
</evidence>
<reference evidence="4" key="1">
    <citation type="submission" date="2022-03" db="EMBL/GenBank/DDBJ databases">
        <title>Genomic Encyclopedia of Type Strains, Phase III (KMG-III): the genomes of soil and plant-associated and newly described type strains.</title>
        <authorList>
            <person name="Whitman W."/>
        </authorList>
    </citation>
    <scope>NUCLEOTIDE SEQUENCE</scope>
    <source>
        <strain evidence="4">ANL 6-2</strain>
    </source>
</reference>
<comment type="caution">
    <text evidence="4">The sequence shown here is derived from an EMBL/GenBank/DDBJ whole genome shotgun (WGS) entry which is preliminary data.</text>
</comment>
<keyword evidence="5" id="KW-1185">Reference proteome</keyword>
<dbReference type="SMART" id="SM00331">
    <property type="entry name" value="PP2C_SIG"/>
    <property type="match status" value="1"/>
</dbReference>
<dbReference type="InterPro" id="IPR011006">
    <property type="entry name" value="CheY-like_superfamily"/>
</dbReference>
<dbReference type="AlphaFoldDB" id="A0AAE3KCX4"/>
<proteinExistence type="predicted"/>
<feature type="modified residue" description="4-aspartylphosphate" evidence="2">
    <location>
        <position position="67"/>
    </location>
</feature>
<dbReference type="Pfam" id="PF00072">
    <property type="entry name" value="Response_reg"/>
    <property type="match status" value="1"/>
</dbReference>